<feature type="region of interest" description="Disordered" evidence="1">
    <location>
        <begin position="131"/>
        <end position="155"/>
    </location>
</feature>
<dbReference type="PANTHER" id="PTHR45899">
    <property type="entry name" value="RHO GTPASE ACTIVATING PROTEIN AT 15B, ISOFORM C"/>
    <property type="match status" value="1"/>
</dbReference>
<organism evidence="3 4">
    <name type="scientific">Octopus vulgaris</name>
    <name type="common">Common octopus</name>
    <dbReference type="NCBI Taxonomy" id="6645"/>
    <lineage>
        <taxon>Eukaryota</taxon>
        <taxon>Metazoa</taxon>
        <taxon>Spiralia</taxon>
        <taxon>Lophotrochozoa</taxon>
        <taxon>Mollusca</taxon>
        <taxon>Cephalopoda</taxon>
        <taxon>Coleoidea</taxon>
        <taxon>Octopodiformes</taxon>
        <taxon>Octopoda</taxon>
        <taxon>Incirrata</taxon>
        <taxon>Octopodidae</taxon>
        <taxon>Octopus</taxon>
    </lineage>
</organism>
<dbReference type="SUPFAM" id="SSF47769">
    <property type="entry name" value="SAM/Pointed domain"/>
    <property type="match status" value="1"/>
</dbReference>
<dbReference type="InterPro" id="IPR001660">
    <property type="entry name" value="SAM"/>
</dbReference>
<dbReference type="PROSITE" id="PS50105">
    <property type="entry name" value="SAM_DOMAIN"/>
    <property type="match status" value="1"/>
</dbReference>
<evidence type="ECO:0000313" key="4">
    <source>
        <dbReference type="Proteomes" id="UP001162480"/>
    </source>
</evidence>
<dbReference type="Pfam" id="PF07647">
    <property type="entry name" value="SAM_2"/>
    <property type="match status" value="1"/>
</dbReference>
<dbReference type="PANTHER" id="PTHR45899:SF2">
    <property type="entry name" value="RHO GTPASE ACTIVATING PROTEIN AT 15B, ISOFORM C"/>
    <property type="match status" value="1"/>
</dbReference>
<keyword evidence="4" id="KW-1185">Reference proteome</keyword>
<evidence type="ECO:0000256" key="1">
    <source>
        <dbReference type="SAM" id="MobiDB-lite"/>
    </source>
</evidence>
<evidence type="ECO:0000313" key="3">
    <source>
        <dbReference type="EMBL" id="CAI9722732.1"/>
    </source>
</evidence>
<dbReference type="InterPro" id="IPR013761">
    <property type="entry name" value="SAM/pointed_sf"/>
</dbReference>
<feature type="domain" description="SAM" evidence="2">
    <location>
        <begin position="22"/>
        <end position="86"/>
    </location>
</feature>
<protein>
    <submittedName>
        <fullName evidence="3">Arf-GAP with Rho-GAP domain, ANK repeat and PH domain-containing protein 1 isoform X1</fullName>
    </submittedName>
</protein>
<gene>
    <name evidence="3" type="ORF">OCTVUL_1B019105</name>
</gene>
<accession>A0AA36AXK2</accession>
<dbReference type="AlphaFoldDB" id="A0AA36AXK2"/>
<reference evidence="3" key="1">
    <citation type="submission" date="2023-08" db="EMBL/GenBank/DDBJ databases">
        <authorList>
            <person name="Alioto T."/>
            <person name="Alioto T."/>
            <person name="Gomez Garrido J."/>
        </authorList>
    </citation>
    <scope>NUCLEOTIDE SEQUENCE</scope>
</reference>
<sequence>MLVCVYQARMPSNLLWNLRMDPHFDRLCHWLKQMELEQYAPLFKKSGIFNLDQCAHLNSEKLDKIGVNLSGHRKRILANLPNTNDYCLAANLFPESLESANPPLLPPKIKPVHRKDADALFGVSTPANNSECSSHFEKPVPKPRTTVKKTSEEEILRPVPKPRVRTSTPVHELESKTTGAIITPVASTTESLNISMRGKANGSQGPEQPTFRSHSTLLAFDPLFTGEINNNDSSDAKKLKSWTDTDKNIPVSDSDSSERGKSEVYEDLWRLKSKKPVESCPKNAVSENENNCDNQLSSDEVPCEEFDMKPPPYPPPQLPLNQAPPIPPRINEKPKSIEDDDDDIIDAFPNNDPFVDFSSECERFNKKPCPTIDDMEFDPFGHFRNTFCPNTRPYPYPSLSSLGAMSQAGISRDMMALSLQIQICELYPQATPYYITFLSFSS</sequence>
<name>A0AA36AXK2_OCTVU</name>
<dbReference type="EMBL" id="OX597818">
    <property type="protein sequence ID" value="CAI9722732.1"/>
    <property type="molecule type" value="Genomic_DNA"/>
</dbReference>
<dbReference type="Proteomes" id="UP001162480">
    <property type="component" value="Chromosome 5"/>
</dbReference>
<dbReference type="InterPro" id="IPR052227">
    <property type="entry name" value="Arf-Rho-GAP_ANK-PH_domain"/>
</dbReference>
<dbReference type="Gene3D" id="1.10.150.50">
    <property type="entry name" value="Transcription Factor, Ets-1"/>
    <property type="match status" value="1"/>
</dbReference>
<proteinExistence type="predicted"/>
<evidence type="ECO:0000259" key="2">
    <source>
        <dbReference type="PROSITE" id="PS50105"/>
    </source>
</evidence>
<dbReference type="SMART" id="SM00454">
    <property type="entry name" value="SAM"/>
    <property type="match status" value="1"/>
</dbReference>